<dbReference type="AlphaFoldDB" id="A0A9P6X8T5"/>
<keyword evidence="21" id="KW-1185">Reference proteome</keyword>
<evidence type="ECO:0000256" key="3">
    <source>
        <dbReference type="ARBA" id="ARBA00008792"/>
    </source>
</evidence>
<accession>A0A9P6X8T5</accession>
<dbReference type="GO" id="GO:0046872">
    <property type="term" value="F:metal ion binding"/>
    <property type="evidence" value="ECO:0007669"/>
    <property type="project" value="UniProtKB-KW"/>
</dbReference>
<keyword evidence="10" id="KW-0067">ATP-binding</keyword>
<evidence type="ECO:0000256" key="18">
    <source>
        <dbReference type="ARBA" id="ARBA00082714"/>
    </source>
</evidence>
<organism evidence="20 21">
    <name type="scientific">Rhizopus oryzae</name>
    <name type="common">Mucormycosis agent</name>
    <name type="synonym">Rhizopus arrhizus var. delemar</name>
    <dbReference type="NCBI Taxonomy" id="64495"/>
    <lineage>
        <taxon>Eukaryota</taxon>
        <taxon>Fungi</taxon>
        <taxon>Fungi incertae sedis</taxon>
        <taxon>Mucoromycota</taxon>
        <taxon>Mucoromycotina</taxon>
        <taxon>Mucoromycetes</taxon>
        <taxon>Mucorales</taxon>
        <taxon>Mucorineae</taxon>
        <taxon>Rhizopodaceae</taxon>
        <taxon>Rhizopus</taxon>
    </lineage>
</organism>
<dbReference type="SMART" id="SM00488">
    <property type="entry name" value="DEXDc2"/>
    <property type="match status" value="1"/>
</dbReference>
<evidence type="ECO:0000256" key="17">
    <source>
        <dbReference type="ARBA" id="ARBA00048954"/>
    </source>
</evidence>
<evidence type="ECO:0000313" key="20">
    <source>
        <dbReference type="EMBL" id="KAG1307811.1"/>
    </source>
</evidence>
<dbReference type="InterPro" id="IPR013020">
    <property type="entry name" value="Rad3/Chl1-like"/>
</dbReference>
<keyword evidence="9" id="KW-0347">Helicase</keyword>
<evidence type="ECO:0000256" key="11">
    <source>
        <dbReference type="ARBA" id="ARBA00023004"/>
    </source>
</evidence>
<dbReference type="InterPro" id="IPR006555">
    <property type="entry name" value="ATP-dep_Helicase_C"/>
</dbReference>
<reference evidence="20" key="1">
    <citation type="journal article" date="2020" name="Microb. Genom.">
        <title>Genetic diversity of clinical and environmental Mucorales isolates obtained from an investigation of mucormycosis cases among solid organ transplant recipients.</title>
        <authorList>
            <person name="Nguyen M.H."/>
            <person name="Kaul D."/>
            <person name="Muto C."/>
            <person name="Cheng S.J."/>
            <person name="Richter R.A."/>
            <person name="Bruno V.M."/>
            <person name="Liu G."/>
            <person name="Beyhan S."/>
            <person name="Sundermann A.J."/>
            <person name="Mounaud S."/>
            <person name="Pasculle A.W."/>
            <person name="Nierman W.C."/>
            <person name="Driscoll E."/>
            <person name="Cumbie R."/>
            <person name="Clancy C.J."/>
            <person name="Dupont C.L."/>
        </authorList>
    </citation>
    <scope>NUCLEOTIDE SEQUENCE</scope>
    <source>
        <strain evidence="20">GL11</strain>
    </source>
</reference>
<dbReference type="InterPro" id="IPR014013">
    <property type="entry name" value="Helic_SF1/SF2_ATP-bd_DinG/Rad3"/>
</dbReference>
<dbReference type="PANTHER" id="PTHR11472:SF47">
    <property type="entry name" value="FANCONI ANEMIA GROUP J PROTEIN"/>
    <property type="match status" value="1"/>
</dbReference>
<dbReference type="GO" id="GO:1990918">
    <property type="term" value="P:double-strand break repair involved in meiotic recombination"/>
    <property type="evidence" value="ECO:0007669"/>
    <property type="project" value="TreeGrafter"/>
</dbReference>
<dbReference type="OrthoDB" id="272481at2759"/>
<keyword evidence="8" id="KW-0378">Hydrolase</keyword>
<evidence type="ECO:0000256" key="2">
    <source>
        <dbReference type="ARBA" id="ARBA00004123"/>
    </source>
</evidence>
<keyword evidence="5" id="KW-0479">Metal-binding</keyword>
<dbReference type="SUPFAM" id="SSF52540">
    <property type="entry name" value="P-loop containing nucleoside triphosphate hydrolases"/>
    <property type="match status" value="2"/>
</dbReference>
<keyword evidence="15" id="KW-0539">Nucleus</keyword>
<protein>
    <recommendedName>
        <fullName evidence="16">DNA 5'-3' helicase</fullName>
        <ecNumber evidence="16">5.6.2.3</ecNumber>
    </recommendedName>
    <alternativeName>
        <fullName evidence="18">DNA 5'-3' helicase FANCJ</fullName>
    </alternativeName>
</protein>
<dbReference type="GO" id="GO:0016818">
    <property type="term" value="F:hydrolase activity, acting on acid anhydrides, in phosphorus-containing anhydrides"/>
    <property type="evidence" value="ECO:0007669"/>
    <property type="project" value="InterPro"/>
</dbReference>
<evidence type="ECO:0000313" key="21">
    <source>
        <dbReference type="Proteomes" id="UP000716291"/>
    </source>
</evidence>
<dbReference type="InterPro" id="IPR002464">
    <property type="entry name" value="DNA/RNA_helicase_DEAH_CS"/>
</dbReference>
<dbReference type="InterPro" id="IPR006554">
    <property type="entry name" value="Helicase-like_DEXD_c2"/>
</dbReference>
<dbReference type="InterPro" id="IPR010614">
    <property type="entry name" value="RAD3-like_helicase_DEAD"/>
</dbReference>
<dbReference type="EC" id="5.6.2.3" evidence="16"/>
<comment type="caution">
    <text evidence="20">The sequence shown here is derived from an EMBL/GenBank/DDBJ whole genome shotgun (WGS) entry which is preliminary data.</text>
</comment>
<evidence type="ECO:0000256" key="12">
    <source>
        <dbReference type="ARBA" id="ARBA00023014"/>
    </source>
</evidence>
<dbReference type="CDD" id="cd18788">
    <property type="entry name" value="SF2_C_XPD"/>
    <property type="match status" value="1"/>
</dbReference>
<name>A0A9P6X8T5_RHIOR</name>
<proteinExistence type="inferred from homology"/>
<dbReference type="InterPro" id="IPR027417">
    <property type="entry name" value="P-loop_NTPase"/>
</dbReference>
<dbReference type="SMART" id="SM00491">
    <property type="entry name" value="HELICc2"/>
    <property type="match status" value="1"/>
</dbReference>
<comment type="similarity">
    <text evidence="3">Belongs to the DEAD box helicase family. DEAH subfamily.</text>
</comment>
<evidence type="ECO:0000256" key="7">
    <source>
        <dbReference type="ARBA" id="ARBA00022763"/>
    </source>
</evidence>
<dbReference type="PROSITE" id="PS00690">
    <property type="entry name" value="DEAH_ATP_HELICASE"/>
    <property type="match status" value="1"/>
</dbReference>
<keyword evidence="12" id="KW-0411">Iron-sulfur</keyword>
<keyword evidence="13" id="KW-0234">DNA repair</keyword>
<evidence type="ECO:0000256" key="9">
    <source>
        <dbReference type="ARBA" id="ARBA00022806"/>
    </source>
</evidence>
<evidence type="ECO:0000256" key="8">
    <source>
        <dbReference type="ARBA" id="ARBA00022801"/>
    </source>
</evidence>
<dbReference type="NCBIfam" id="TIGR00604">
    <property type="entry name" value="rad3"/>
    <property type="match status" value="1"/>
</dbReference>
<dbReference type="Pfam" id="PF06733">
    <property type="entry name" value="DEAD_2"/>
    <property type="match status" value="1"/>
</dbReference>
<evidence type="ECO:0000256" key="5">
    <source>
        <dbReference type="ARBA" id="ARBA00022723"/>
    </source>
</evidence>
<dbReference type="EMBL" id="JAANQT010000879">
    <property type="protein sequence ID" value="KAG1307811.1"/>
    <property type="molecule type" value="Genomic_DNA"/>
</dbReference>
<keyword evidence="11" id="KW-0408">Iron</keyword>
<evidence type="ECO:0000256" key="6">
    <source>
        <dbReference type="ARBA" id="ARBA00022741"/>
    </source>
</evidence>
<comment type="cofactor">
    <cofactor evidence="1">
        <name>[4Fe-4S] cluster</name>
        <dbReference type="ChEBI" id="CHEBI:49883"/>
    </cofactor>
</comment>
<gene>
    <name evidence="20" type="ORF">G6F64_006524</name>
</gene>
<dbReference type="GO" id="GO:0005524">
    <property type="term" value="F:ATP binding"/>
    <property type="evidence" value="ECO:0007669"/>
    <property type="project" value="UniProtKB-KW"/>
</dbReference>
<evidence type="ECO:0000256" key="4">
    <source>
        <dbReference type="ARBA" id="ARBA00022485"/>
    </source>
</evidence>
<evidence type="ECO:0000259" key="19">
    <source>
        <dbReference type="PROSITE" id="PS51193"/>
    </source>
</evidence>
<evidence type="ECO:0000256" key="16">
    <source>
        <dbReference type="ARBA" id="ARBA00044969"/>
    </source>
</evidence>
<dbReference type="GO" id="GO:0003677">
    <property type="term" value="F:DNA binding"/>
    <property type="evidence" value="ECO:0007669"/>
    <property type="project" value="InterPro"/>
</dbReference>
<evidence type="ECO:0000256" key="10">
    <source>
        <dbReference type="ARBA" id="ARBA00022840"/>
    </source>
</evidence>
<dbReference type="InterPro" id="IPR045028">
    <property type="entry name" value="DinG/Rad3-like"/>
</dbReference>
<dbReference type="GO" id="GO:0005634">
    <property type="term" value="C:nucleus"/>
    <property type="evidence" value="ECO:0007669"/>
    <property type="project" value="UniProtKB-SubCell"/>
</dbReference>
<evidence type="ECO:0000256" key="13">
    <source>
        <dbReference type="ARBA" id="ARBA00023204"/>
    </source>
</evidence>
<dbReference type="Proteomes" id="UP000716291">
    <property type="component" value="Unassembled WGS sequence"/>
</dbReference>
<evidence type="ECO:0000256" key="1">
    <source>
        <dbReference type="ARBA" id="ARBA00001966"/>
    </source>
</evidence>
<keyword evidence="7" id="KW-0227">DNA damage</keyword>
<dbReference type="Gene3D" id="3.40.50.300">
    <property type="entry name" value="P-loop containing nucleotide triphosphate hydrolases"/>
    <property type="match status" value="2"/>
</dbReference>
<dbReference type="GO" id="GO:0043139">
    <property type="term" value="F:5'-3' DNA helicase activity"/>
    <property type="evidence" value="ECO:0007669"/>
    <property type="project" value="UniProtKB-EC"/>
</dbReference>
<evidence type="ECO:0000256" key="15">
    <source>
        <dbReference type="ARBA" id="ARBA00023242"/>
    </source>
</evidence>
<comment type="catalytic activity">
    <reaction evidence="17">
        <text>ATP + H2O = ADP + phosphate + H(+)</text>
        <dbReference type="Rhea" id="RHEA:13065"/>
        <dbReference type="ChEBI" id="CHEBI:15377"/>
        <dbReference type="ChEBI" id="CHEBI:15378"/>
        <dbReference type="ChEBI" id="CHEBI:30616"/>
        <dbReference type="ChEBI" id="CHEBI:43474"/>
        <dbReference type="ChEBI" id="CHEBI:456216"/>
        <dbReference type="EC" id="5.6.2.3"/>
    </reaction>
</comment>
<keyword evidence="6" id="KW-0547">Nucleotide-binding</keyword>
<dbReference type="GO" id="GO:0051539">
    <property type="term" value="F:4 iron, 4 sulfur cluster binding"/>
    <property type="evidence" value="ECO:0007669"/>
    <property type="project" value="UniProtKB-KW"/>
</dbReference>
<comment type="subcellular location">
    <subcellularLocation>
        <location evidence="2">Nucleus</location>
    </subcellularLocation>
</comment>
<dbReference type="GO" id="GO:0006289">
    <property type="term" value="P:nucleotide-excision repair"/>
    <property type="evidence" value="ECO:0007669"/>
    <property type="project" value="TreeGrafter"/>
</dbReference>
<evidence type="ECO:0000256" key="14">
    <source>
        <dbReference type="ARBA" id="ARBA00023235"/>
    </source>
</evidence>
<dbReference type="PROSITE" id="PS51193">
    <property type="entry name" value="HELICASE_ATP_BIND_2"/>
    <property type="match status" value="1"/>
</dbReference>
<dbReference type="PANTHER" id="PTHR11472">
    <property type="entry name" value="DNA REPAIR DEAD HELICASE RAD3/XP-D SUBFAMILY MEMBER"/>
    <property type="match status" value="1"/>
</dbReference>
<dbReference type="FunFam" id="3.40.50.300:FF:000731">
    <property type="entry name" value="Fanconi anemia group J protein homolog"/>
    <property type="match status" value="1"/>
</dbReference>
<feature type="domain" description="Helicase ATP-binding" evidence="19">
    <location>
        <begin position="2"/>
        <end position="308"/>
    </location>
</feature>
<dbReference type="Pfam" id="PF13307">
    <property type="entry name" value="Helicase_C_2"/>
    <property type="match status" value="1"/>
</dbReference>
<keyword evidence="4" id="KW-0004">4Fe-4S</keyword>
<sequence>MESVRIDFPLKPYPAQLQMMSKIIHALNNSQNALLESPTGSGKSLALLCAALAWREHEQTKAAKCKEELLEAPSGKRIRTEAGPSDWAKKFRCDKLAFDDFQSDKFIKIADANTYETLLDNVQNSKENGNQFQKLPRIFVGSRTHKQLSQLVSELKRNTQYNPREYDEFITLSPDLIFFSLRHHGSWKSRSTVYLRTTHRVWDIEDMISLGKKVKGCPYYAARKLYESAAIVFCPYNYILNPVIRKLLDINLKDSIIILDEAHNMEDAARSAGSFELDDKLLSILKIELTQIIKGGFEPDAHRVLEHLFDGIWEWINSSTNKYDIEEYERHISIWSGQKIIDKLKGLNITAHVYETEFIPAYKTVSQHAESVRRESENIMIDDELEGSQLEVRVHRQECLSNNSLSIVQGIFLVFGFLFRKDRDYAQDYRMALMKRKEKGNELNVAHSKKNVKSIQDSLWSYKISFWCLNPGIIFQDMCAETKSVILTSGTLSPMETFASELETDFHGKLEANHVVDPSQVWVSCMPMGPNGAHLRGVYSNIESFRYQDDVGEAISQIAETVPFGILCFLPSYNALDKLMQRWTLTGTLEHIKRKKFVFLEPRGSDKKKFERVINAFYDQIDELVDYSDDEKDGAIFFAVYRGKVSEGVDFSDAYCRAVIALGLPYPGLKDIEVSLKKEYNDLKQRNQQHGGVMNGRDWYATQAYRAMNQALGRCIRHKNDWGAIILLEDRFQESEHIKGLSKWIRNRVHIHENFNEGISSLREFVDHRLSIEQQSTIPNSDMPTDNQTITQQATVAFSAIKNENISDCCFTSCDCINTKEDIQPVEASITKSDFTVLDGDIREPDQENTAISLATQIERRLGLSPTISHVDFNQTKKIAQTSMTVQNQSTYDTLLDGLDAVFKDTDDDLDCEELENQASAFVPTIAETKPRKPMFCQNCRRILLTGDTSGLKHVNDFSLNCVLLLSINSTYVLEVEEPTAWEAYSVCIDLERLPNETQVYMNKADKLFYQKINCNCAYLIGVIVCGAMSPERQSYQL</sequence>
<keyword evidence="14" id="KW-0413">Isomerase</keyword>